<sequence length="95" mass="10107">MSGGTWSMLGIRIGDDARIDCAVYAHATPILSISSSGVTLHLSPEGRQDIDASDVDNARELLRAVTTYAAECERLHAEQNTADERDCGSGSERAA</sequence>
<dbReference type="EMBL" id="JAIBOA010000014">
    <property type="protein sequence ID" value="MBW8485111.1"/>
    <property type="molecule type" value="Genomic_DNA"/>
</dbReference>
<gene>
    <name evidence="1" type="ORF">K1Y72_22200</name>
</gene>
<dbReference type="RefSeq" id="WP_220168334.1">
    <property type="nucleotide sequence ID" value="NZ_JAIBOA010000014.1"/>
</dbReference>
<dbReference type="Proteomes" id="UP000774570">
    <property type="component" value="Unassembled WGS sequence"/>
</dbReference>
<protein>
    <submittedName>
        <fullName evidence="1">Uncharacterized protein</fullName>
    </submittedName>
</protein>
<keyword evidence="2" id="KW-1185">Reference proteome</keyword>
<evidence type="ECO:0000313" key="2">
    <source>
        <dbReference type="Proteomes" id="UP000774570"/>
    </source>
</evidence>
<evidence type="ECO:0000313" key="1">
    <source>
        <dbReference type="EMBL" id="MBW8485111.1"/>
    </source>
</evidence>
<proteinExistence type="predicted"/>
<organism evidence="1 2">
    <name type="scientific">Actinomadura parmotrematis</name>
    <dbReference type="NCBI Taxonomy" id="2864039"/>
    <lineage>
        <taxon>Bacteria</taxon>
        <taxon>Bacillati</taxon>
        <taxon>Actinomycetota</taxon>
        <taxon>Actinomycetes</taxon>
        <taxon>Streptosporangiales</taxon>
        <taxon>Thermomonosporaceae</taxon>
        <taxon>Actinomadura</taxon>
    </lineage>
</organism>
<reference evidence="1 2" key="1">
    <citation type="submission" date="2021-07" db="EMBL/GenBank/DDBJ databases">
        <title>Actinomadura sp. PM05-2 isolated from lichen.</title>
        <authorList>
            <person name="Somphong A."/>
            <person name="Phongsopitanun W."/>
            <person name="Tanasupawat S."/>
            <person name="Peongsungnone V."/>
        </authorList>
    </citation>
    <scope>NUCLEOTIDE SEQUENCE [LARGE SCALE GENOMIC DNA]</scope>
    <source>
        <strain evidence="1 2">PM05-2</strain>
    </source>
</reference>
<comment type="caution">
    <text evidence="1">The sequence shown here is derived from an EMBL/GenBank/DDBJ whole genome shotgun (WGS) entry which is preliminary data.</text>
</comment>
<name>A0ABS7FXW8_9ACTN</name>
<accession>A0ABS7FXW8</accession>